<organism evidence="3 4">
    <name type="scientific">Thalassiosira oceanica</name>
    <name type="common">Marine diatom</name>
    <dbReference type="NCBI Taxonomy" id="159749"/>
    <lineage>
        <taxon>Eukaryota</taxon>
        <taxon>Sar</taxon>
        <taxon>Stramenopiles</taxon>
        <taxon>Ochrophyta</taxon>
        <taxon>Bacillariophyta</taxon>
        <taxon>Coscinodiscophyceae</taxon>
        <taxon>Thalassiosirophycidae</taxon>
        <taxon>Thalassiosirales</taxon>
        <taxon>Thalassiosiraceae</taxon>
        <taxon>Thalassiosira</taxon>
    </lineage>
</organism>
<feature type="compositionally biased region" description="Polar residues" evidence="1">
    <location>
        <begin position="63"/>
        <end position="80"/>
    </location>
</feature>
<evidence type="ECO:0000256" key="1">
    <source>
        <dbReference type="SAM" id="MobiDB-lite"/>
    </source>
</evidence>
<feature type="region of interest" description="Disordered" evidence="1">
    <location>
        <begin position="350"/>
        <end position="375"/>
    </location>
</feature>
<accession>K0SQB9</accession>
<proteinExistence type="predicted"/>
<evidence type="ECO:0000313" key="4">
    <source>
        <dbReference type="Proteomes" id="UP000266841"/>
    </source>
</evidence>
<protein>
    <submittedName>
        <fullName evidence="3">Uncharacterized protein</fullName>
    </submittedName>
</protein>
<feature type="compositionally biased region" description="Basic and acidic residues" evidence="1">
    <location>
        <begin position="357"/>
        <end position="368"/>
    </location>
</feature>
<dbReference type="AlphaFoldDB" id="K0SQB9"/>
<gene>
    <name evidence="3" type="ORF">THAOC_11385</name>
</gene>
<feature type="non-terminal residue" evidence="3">
    <location>
        <position position="492"/>
    </location>
</feature>
<feature type="compositionally biased region" description="Polar residues" evidence="1">
    <location>
        <begin position="118"/>
        <end position="128"/>
    </location>
</feature>
<feature type="chain" id="PRO_5003840208" evidence="2">
    <location>
        <begin position="22"/>
        <end position="492"/>
    </location>
</feature>
<reference evidence="3 4" key="1">
    <citation type="journal article" date="2012" name="Genome Biol.">
        <title>Genome and low-iron response of an oceanic diatom adapted to chronic iron limitation.</title>
        <authorList>
            <person name="Lommer M."/>
            <person name="Specht M."/>
            <person name="Roy A.S."/>
            <person name="Kraemer L."/>
            <person name="Andreson R."/>
            <person name="Gutowska M.A."/>
            <person name="Wolf J."/>
            <person name="Bergner S.V."/>
            <person name="Schilhabel M.B."/>
            <person name="Klostermeier U.C."/>
            <person name="Beiko R.G."/>
            <person name="Rosenstiel P."/>
            <person name="Hippler M."/>
            <person name="Laroche J."/>
        </authorList>
    </citation>
    <scope>NUCLEOTIDE SEQUENCE [LARGE SCALE GENOMIC DNA]</scope>
    <source>
        <strain evidence="3 4">CCMP1005</strain>
    </source>
</reference>
<feature type="signal peptide" evidence="2">
    <location>
        <begin position="1"/>
        <end position="21"/>
    </location>
</feature>
<feature type="compositionally biased region" description="Basic and acidic residues" evidence="1">
    <location>
        <begin position="482"/>
        <end position="492"/>
    </location>
</feature>
<comment type="caution">
    <text evidence="3">The sequence shown here is derived from an EMBL/GenBank/DDBJ whole genome shotgun (WGS) entry which is preliminary data.</text>
</comment>
<evidence type="ECO:0000256" key="2">
    <source>
        <dbReference type="SAM" id="SignalP"/>
    </source>
</evidence>
<feature type="compositionally biased region" description="Gly residues" evidence="1">
    <location>
        <begin position="467"/>
        <end position="481"/>
    </location>
</feature>
<feature type="region of interest" description="Disordered" evidence="1">
    <location>
        <begin position="51"/>
        <end position="128"/>
    </location>
</feature>
<name>K0SQB9_THAOC</name>
<sequence>MVSAGIIAASGLLLLVASASALQTHHPAPTTQTTRRGTSLSNMLRDYADYGYSNDPYSRSERSGASSTNWRKNQGYNLNRPTPPEIGGSVTGAGSMRDAEVNPYYDPGWAQSIRRDNPSSSRNYESASNYNGYDDPYAYGPYLQNSHNYPSTFPGMTTPQKTARAADRAYRNPTNPYYEPLWSQGYVDDREPIREGDHAMYYAPGYEYSRNGFSYMGRGGGYYGGRGGAYYAVAVPPKSGAGRKVFNGNSFMRSASGLTRSTRPGTATSLRMSFYDAPPGMGYDGPFYDPSMMGPLYPPPNMPGGGMGMMPPQRGLRELAADRDGVFQGTGGPMGANQQSQYLTDEQNFRRRGGRRSMAEARGMRQRQDGMGGRTMGGYGGGGMGRDSFGMRGGGGPMDQRMMDPRMRGPMGGGPGGPFGRDSAVARMSLKDMAARTTMSYDAEVISSMNGVAVRPTVMNRASPSGQEGGRGGVAGPGGGREGQHARSHESH</sequence>
<keyword evidence="2" id="KW-0732">Signal</keyword>
<dbReference type="EMBL" id="AGNL01012929">
    <property type="protein sequence ID" value="EJK67565.1"/>
    <property type="molecule type" value="Genomic_DNA"/>
</dbReference>
<feature type="region of interest" description="Disordered" evidence="1">
    <location>
        <begin position="460"/>
        <end position="492"/>
    </location>
</feature>
<keyword evidence="4" id="KW-1185">Reference proteome</keyword>
<dbReference type="Proteomes" id="UP000266841">
    <property type="component" value="Unassembled WGS sequence"/>
</dbReference>
<evidence type="ECO:0000313" key="3">
    <source>
        <dbReference type="EMBL" id="EJK67565.1"/>
    </source>
</evidence>